<dbReference type="AlphaFoldDB" id="A0A2J6Q4C6"/>
<dbReference type="GO" id="GO:0004672">
    <property type="term" value="F:protein kinase activity"/>
    <property type="evidence" value="ECO:0007669"/>
    <property type="project" value="InterPro"/>
</dbReference>
<dbReference type="InterPro" id="IPR000719">
    <property type="entry name" value="Prot_kinase_dom"/>
</dbReference>
<reference evidence="3 4" key="1">
    <citation type="submission" date="2016-05" db="EMBL/GenBank/DDBJ databases">
        <title>A degradative enzymes factory behind the ericoid mycorrhizal symbiosis.</title>
        <authorList>
            <consortium name="DOE Joint Genome Institute"/>
            <person name="Martino E."/>
            <person name="Morin E."/>
            <person name="Grelet G."/>
            <person name="Kuo A."/>
            <person name="Kohler A."/>
            <person name="Daghino S."/>
            <person name="Barry K."/>
            <person name="Choi C."/>
            <person name="Cichocki N."/>
            <person name="Clum A."/>
            <person name="Copeland A."/>
            <person name="Hainaut M."/>
            <person name="Haridas S."/>
            <person name="Labutti K."/>
            <person name="Lindquist E."/>
            <person name="Lipzen A."/>
            <person name="Khouja H.-R."/>
            <person name="Murat C."/>
            <person name="Ohm R."/>
            <person name="Olson A."/>
            <person name="Spatafora J."/>
            <person name="Veneault-Fourrey C."/>
            <person name="Henrissat B."/>
            <person name="Grigoriev I."/>
            <person name="Martin F."/>
            <person name="Perotto S."/>
        </authorList>
    </citation>
    <scope>NUCLEOTIDE SEQUENCE [LARGE SCALE GENOMIC DNA]</scope>
    <source>
        <strain evidence="3 4">UAMH 7357</strain>
    </source>
</reference>
<dbReference type="Gene3D" id="1.10.510.10">
    <property type="entry name" value="Transferase(Phosphotransferase) domain 1"/>
    <property type="match status" value="1"/>
</dbReference>
<dbReference type="OrthoDB" id="2156052at2759"/>
<name>A0A2J6Q4C6_9HELO</name>
<dbReference type="InterPro" id="IPR011009">
    <property type="entry name" value="Kinase-like_dom_sf"/>
</dbReference>
<evidence type="ECO:0000313" key="4">
    <source>
        <dbReference type="Proteomes" id="UP000235672"/>
    </source>
</evidence>
<feature type="region of interest" description="Disordered" evidence="1">
    <location>
        <begin position="408"/>
        <end position="464"/>
    </location>
</feature>
<gene>
    <name evidence="3" type="ORF">NA56DRAFT_679391</name>
</gene>
<dbReference type="GO" id="GO:0005524">
    <property type="term" value="F:ATP binding"/>
    <property type="evidence" value="ECO:0007669"/>
    <property type="project" value="InterPro"/>
</dbReference>
<feature type="region of interest" description="Disordered" evidence="1">
    <location>
        <begin position="17"/>
        <end position="64"/>
    </location>
</feature>
<dbReference type="STRING" id="1745343.A0A2J6Q4C6"/>
<proteinExistence type="predicted"/>
<feature type="compositionally biased region" description="Polar residues" evidence="1">
    <location>
        <begin position="452"/>
        <end position="464"/>
    </location>
</feature>
<keyword evidence="4" id="KW-1185">Reference proteome</keyword>
<feature type="domain" description="Protein kinase" evidence="2">
    <location>
        <begin position="500"/>
        <end position="694"/>
    </location>
</feature>
<organism evidence="3 4">
    <name type="scientific">Hyaloscypha hepaticicola</name>
    <dbReference type="NCBI Taxonomy" id="2082293"/>
    <lineage>
        <taxon>Eukaryota</taxon>
        <taxon>Fungi</taxon>
        <taxon>Dikarya</taxon>
        <taxon>Ascomycota</taxon>
        <taxon>Pezizomycotina</taxon>
        <taxon>Leotiomycetes</taxon>
        <taxon>Helotiales</taxon>
        <taxon>Hyaloscyphaceae</taxon>
        <taxon>Hyaloscypha</taxon>
    </lineage>
</organism>
<protein>
    <recommendedName>
        <fullName evidence="2">Protein kinase domain-containing protein</fullName>
    </recommendedName>
</protein>
<accession>A0A2J6Q4C6</accession>
<feature type="compositionally biased region" description="Low complexity" evidence="1">
    <location>
        <begin position="429"/>
        <end position="444"/>
    </location>
</feature>
<dbReference type="EMBL" id="KZ613482">
    <property type="protein sequence ID" value="PMD21109.1"/>
    <property type="molecule type" value="Genomic_DNA"/>
</dbReference>
<dbReference type="PROSITE" id="PS50011">
    <property type="entry name" value="PROTEIN_KINASE_DOM"/>
    <property type="match status" value="1"/>
</dbReference>
<evidence type="ECO:0000256" key="1">
    <source>
        <dbReference type="SAM" id="MobiDB-lite"/>
    </source>
</evidence>
<sequence>MSSRRESDFERLEQLLREADERAKEANERAERERKRAEDERRRAEDEQRNRLEAESRAQIEGKKTRPTTFEEYIRACHTLLSKPLRIQTDKSLSTQGSITSPKNKPCPTLLKPWTDFPVLQQHLFERIYEYIPRDAELFSSTQYLRELGQDLCDRPLASEKDLEAYQRLAVERPIIHIISHLQQIEEARREFNLDGGIIFENHANTLSNSNEEVQQSLQDLCISSKGQASSSNPKPRNADQICVYKEADGTRSLCMVVEYKPSHKLSVFNLRAGLLRADKGSMNIPEDVINRITIPTDPEDKFVYHSEWLTAAALTQTYTYMIENGLEYSKLVTGEADVFLQVTEDEPHTLYYHLAEPNIEAEAQSEVNILLCRTAIPAEEKTLTPPPSVFHARIHPFKRSPIILRPRKSRKARNSCGSADITVHEDPQSPSSSSDETSDIETPSKPRARTRQSGTGQMRFVKSSQAAEESDVLHRQYCTQACLLGLVRKGPLDDACPNVNAHRAYGAGNHHALGRKSLAKLMLRQLAENPDNGCEPLGKQGARGALFRLNLDSYGYSFVAKGTVTAFKAKLKHEGLVYRHLDEVQGELIPVYLGNISLVRPYFLDFRVRIVHMLLISWAGEQARKDLVSNLGHNMVEETTRAVTKLRNHGVEHGDVRPPNVLWNPEGRKVMLVDFERSEILKQNLLPQPFRMQ</sequence>
<dbReference type="Pfam" id="PF06293">
    <property type="entry name" value="Kdo"/>
    <property type="match status" value="1"/>
</dbReference>
<dbReference type="Proteomes" id="UP000235672">
    <property type="component" value="Unassembled WGS sequence"/>
</dbReference>
<dbReference type="SUPFAM" id="SSF56112">
    <property type="entry name" value="Protein kinase-like (PK-like)"/>
    <property type="match status" value="1"/>
</dbReference>
<evidence type="ECO:0000259" key="2">
    <source>
        <dbReference type="PROSITE" id="PS50011"/>
    </source>
</evidence>
<evidence type="ECO:0000313" key="3">
    <source>
        <dbReference type="EMBL" id="PMD21109.1"/>
    </source>
</evidence>